<feature type="short sequence motif" description="Histidine triad motif" evidence="2 3">
    <location>
        <begin position="145"/>
        <end position="149"/>
    </location>
</feature>
<evidence type="ECO:0000256" key="3">
    <source>
        <dbReference type="PROSITE-ProRule" id="PRU00464"/>
    </source>
</evidence>
<sequence length="202" mass="21485">MAPGLRGQLRRTGRARVHPRAGARGRAPGAPPAARGRRARRPRAPRVSPTGAACAFCRIVTGETTAHVVLQTEHTVAFLDIRPVFKGHTLLIPRRHIATLPDLPPDLAVPFLTSTQALAAAMPAALGAQGSFVAVNNVVSQSVPHLHAHVVPRTKGDGLRGFFWPRTKYADDAEAAGYAARLRSALAAREAPAAHEAPERKV</sequence>
<feature type="compositionally biased region" description="Basic residues" evidence="4">
    <location>
        <begin position="35"/>
        <end position="44"/>
    </location>
</feature>
<evidence type="ECO:0000256" key="4">
    <source>
        <dbReference type="SAM" id="MobiDB-lite"/>
    </source>
</evidence>
<protein>
    <submittedName>
        <fullName evidence="6">HIT family protein</fullName>
    </submittedName>
</protein>
<dbReference type="PANTHER" id="PTHR46648">
    <property type="entry name" value="HIT FAMILY PROTEIN 1"/>
    <property type="match status" value="1"/>
</dbReference>
<evidence type="ECO:0000259" key="5">
    <source>
        <dbReference type="PROSITE" id="PS51084"/>
    </source>
</evidence>
<dbReference type="EMBL" id="VJXR01000024">
    <property type="protein sequence ID" value="TRW45353.1"/>
    <property type="molecule type" value="Genomic_DNA"/>
</dbReference>
<dbReference type="GO" id="GO:0009117">
    <property type="term" value="P:nucleotide metabolic process"/>
    <property type="evidence" value="ECO:0007669"/>
    <property type="project" value="TreeGrafter"/>
</dbReference>
<dbReference type="PROSITE" id="PS51084">
    <property type="entry name" value="HIT_2"/>
    <property type="match status" value="1"/>
</dbReference>
<dbReference type="SUPFAM" id="SSF54197">
    <property type="entry name" value="HIT-like"/>
    <property type="match status" value="1"/>
</dbReference>
<feature type="domain" description="HIT" evidence="5">
    <location>
        <begin position="55"/>
        <end position="160"/>
    </location>
</feature>
<evidence type="ECO:0000256" key="2">
    <source>
        <dbReference type="PIRSR" id="PIRSR601310-3"/>
    </source>
</evidence>
<dbReference type="Pfam" id="PF01230">
    <property type="entry name" value="HIT"/>
    <property type="match status" value="1"/>
</dbReference>
<organism evidence="6 7">
    <name type="scientific">Georgenia yuyongxinii</name>
    <dbReference type="NCBI Taxonomy" id="2589797"/>
    <lineage>
        <taxon>Bacteria</taxon>
        <taxon>Bacillati</taxon>
        <taxon>Actinomycetota</taxon>
        <taxon>Actinomycetes</taxon>
        <taxon>Micrococcales</taxon>
        <taxon>Bogoriellaceae</taxon>
        <taxon>Georgenia</taxon>
    </lineage>
</organism>
<evidence type="ECO:0000313" key="6">
    <source>
        <dbReference type="EMBL" id="TRW45353.1"/>
    </source>
</evidence>
<name>A0A552WSP1_9MICO</name>
<dbReference type="AlphaFoldDB" id="A0A552WSP1"/>
<proteinExistence type="predicted"/>
<dbReference type="Gene3D" id="3.30.428.10">
    <property type="entry name" value="HIT-like"/>
    <property type="match status" value="1"/>
</dbReference>
<dbReference type="InterPro" id="IPR001310">
    <property type="entry name" value="Histidine_triad_HIT"/>
</dbReference>
<gene>
    <name evidence="6" type="ORF">FJ693_09730</name>
</gene>
<dbReference type="PANTHER" id="PTHR46648:SF1">
    <property type="entry name" value="ADENOSINE 5'-MONOPHOSPHORAMIDASE HNT1"/>
    <property type="match status" value="1"/>
</dbReference>
<dbReference type="InterPro" id="IPR011146">
    <property type="entry name" value="HIT-like"/>
</dbReference>
<dbReference type="PRINTS" id="PR00332">
    <property type="entry name" value="HISTRIAD"/>
</dbReference>
<feature type="region of interest" description="Disordered" evidence="4">
    <location>
        <begin position="1"/>
        <end position="48"/>
    </location>
</feature>
<evidence type="ECO:0000256" key="1">
    <source>
        <dbReference type="PIRSR" id="PIRSR601310-1"/>
    </source>
</evidence>
<feature type="active site" description="Tele-AMP-histidine intermediate" evidence="1">
    <location>
        <position position="147"/>
    </location>
</feature>
<evidence type="ECO:0000313" key="7">
    <source>
        <dbReference type="Proteomes" id="UP000318693"/>
    </source>
</evidence>
<reference evidence="6 7" key="1">
    <citation type="submission" date="2019-07" db="EMBL/GenBank/DDBJ databases">
        <title>Georgenia wutianyii sp. nov. and Georgenia *** sp. nov. isolated from plateau pika (Ochotona curzoniae) in the Qinghai-Tibet plateau of China.</title>
        <authorList>
            <person name="Tian Z."/>
        </authorList>
    </citation>
    <scope>NUCLEOTIDE SEQUENCE [LARGE SCALE GENOMIC DNA]</scope>
    <source>
        <strain evidence="6 7">Z446</strain>
    </source>
</reference>
<accession>A0A552WSP1</accession>
<dbReference type="GO" id="GO:0003824">
    <property type="term" value="F:catalytic activity"/>
    <property type="evidence" value="ECO:0007669"/>
    <property type="project" value="InterPro"/>
</dbReference>
<feature type="compositionally biased region" description="Basic residues" evidence="4">
    <location>
        <begin position="8"/>
        <end position="23"/>
    </location>
</feature>
<dbReference type="InterPro" id="IPR036265">
    <property type="entry name" value="HIT-like_sf"/>
</dbReference>
<dbReference type="Proteomes" id="UP000318693">
    <property type="component" value="Unassembled WGS sequence"/>
</dbReference>
<keyword evidence="7" id="KW-1185">Reference proteome</keyword>
<feature type="compositionally biased region" description="Low complexity" evidence="4">
    <location>
        <begin position="24"/>
        <end position="34"/>
    </location>
</feature>
<comment type="caution">
    <text evidence="6">The sequence shown here is derived from an EMBL/GenBank/DDBJ whole genome shotgun (WGS) entry which is preliminary data.</text>
</comment>